<sequence length="870" mass="96976">ESLVCDTLDLSGQGLKKLSRCPSDADISTLIIDDNDLQRLDNLDSYHRITKLSIIRNQLLRMYGVSKLHNLVTLNLANNGILTIEGIKDMINLQTLCLAGNNIKSIEHLHTNTKLEHLDLSENSISHISDISYLRNLKELFLHNNRIITLRQCERYLPTSLETFTLANNNITDLNEIGFDYRPFVINWCMSLKSIDGYAVDPIESLKAEWLYSQGRGRQFRVGEHALLAQYLASVCPLSGESLENETDRKLRLILSKAQHHQQQLNQQSDTGSVHSLSSVTMSPSPAARRRLSHNRTNSPRRPTSSRNSLKMKSPDRMVSSCHTDAMVSSCHGLLSGDHESNLMTQSLDPNMLTGMALNNKISNNNLQDMEETSSPLQAATKLVPVPESLMSPDFRPPSGLSRILPKTPTSSKLSSPCQVTIPSKPSMDGDGKAIPIINTVNPMAKTNLSCIKANALVKSSSATNCSIMRPNIAKPIVTYANSKCPYSVKINNYVQSKTLPAKRSTKSPNLARNIQRPKSANERLKSNLNKDERDGDAGIQSSDEDSEVCQAKLDSIRHRAIQRRQEDSNKDQDQTEKAAICIQRMWRGYHTRNLNNKATNILKTIDMIRTNKYIQKLSTDMEATRTARVNALWKKVVSLQPGGNRENTFSDTDNTLQPNADVVNNLAQTCNLLHTQVQQLQDSMTEIKRCMSSMKPKPALVDNGVATQTEISAVHTPAGEENTFPYGRPSRPQSLPIHQTIHEGNENKSFASNLVDSVLKKVSQSTDTTDDEVNTDILNSNENPEVLTLNENPEMFKSCEEIIESDLKQAVENETDNYENIIENATIDGEVCEETLCKELHNLIETENGKDAYENCADNAVNGDDKEVC</sequence>
<dbReference type="PANTHER" id="PTHR45973">
    <property type="entry name" value="PROTEIN PHOSPHATASE 1 REGULATORY SUBUNIT SDS22-RELATED"/>
    <property type="match status" value="1"/>
</dbReference>
<evidence type="ECO:0000256" key="3">
    <source>
        <dbReference type="ARBA" id="ARBA00022737"/>
    </source>
</evidence>
<dbReference type="Pfam" id="PF00612">
    <property type="entry name" value="IQ"/>
    <property type="match status" value="1"/>
</dbReference>
<protein>
    <recommendedName>
        <fullName evidence="4">Dynein axonemal assembly factor 1 homolog</fullName>
    </recommendedName>
</protein>
<evidence type="ECO:0000313" key="6">
    <source>
        <dbReference type="EMBL" id="EGI69295.1"/>
    </source>
</evidence>
<feature type="region of interest" description="Disordered" evidence="5">
    <location>
        <begin position="390"/>
        <end position="426"/>
    </location>
</feature>
<dbReference type="Pfam" id="PF14580">
    <property type="entry name" value="LRR_9"/>
    <property type="match status" value="1"/>
</dbReference>
<proteinExistence type="predicted"/>
<evidence type="ECO:0000313" key="7">
    <source>
        <dbReference type="Proteomes" id="UP000007755"/>
    </source>
</evidence>
<dbReference type="CDD" id="cd23767">
    <property type="entry name" value="IQCD"/>
    <property type="match status" value="1"/>
</dbReference>
<dbReference type="PROSITE" id="PS51450">
    <property type="entry name" value="LRR"/>
    <property type="match status" value="3"/>
</dbReference>
<dbReference type="InterPro" id="IPR000048">
    <property type="entry name" value="IQ_motif_EF-hand-BS"/>
</dbReference>
<evidence type="ECO:0000256" key="4">
    <source>
        <dbReference type="ARBA" id="ARBA00024433"/>
    </source>
</evidence>
<dbReference type="AlphaFoldDB" id="F4W9B3"/>
<dbReference type="PROSITE" id="PS50096">
    <property type="entry name" value="IQ"/>
    <property type="match status" value="1"/>
</dbReference>
<dbReference type="InterPro" id="IPR001611">
    <property type="entry name" value="Leu-rich_rpt"/>
</dbReference>
<dbReference type="GO" id="GO:1902018">
    <property type="term" value="P:negative regulation of cilium assembly"/>
    <property type="evidence" value="ECO:0007669"/>
    <property type="project" value="TreeGrafter"/>
</dbReference>
<feature type="compositionally biased region" description="Polar residues" evidence="5">
    <location>
        <begin position="507"/>
        <end position="519"/>
    </location>
</feature>
<dbReference type="FunCoup" id="F4W9B3">
    <property type="interactions" value="791"/>
</dbReference>
<accession>F4W9B3</accession>
<dbReference type="Proteomes" id="UP000007755">
    <property type="component" value="Unassembled WGS sequence"/>
</dbReference>
<evidence type="ECO:0000256" key="2">
    <source>
        <dbReference type="ARBA" id="ARBA00022614"/>
    </source>
</evidence>
<organism evidence="7">
    <name type="scientific">Acromyrmex echinatior</name>
    <name type="common">Panamanian leafcutter ant</name>
    <name type="synonym">Acromyrmex octospinosus echinatior</name>
    <dbReference type="NCBI Taxonomy" id="103372"/>
    <lineage>
        <taxon>Eukaryota</taxon>
        <taxon>Metazoa</taxon>
        <taxon>Ecdysozoa</taxon>
        <taxon>Arthropoda</taxon>
        <taxon>Hexapoda</taxon>
        <taxon>Insecta</taxon>
        <taxon>Pterygota</taxon>
        <taxon>Neoptera</taxon>
        <taxon>Endopterygota</taxon>
        <taxon>Hymenoptera</taxon>
        <taxon>Apocrita</taxon>
        <taxon>Aculeata</taxon>
        <taxon>Formicoidea</taxon>
        <taxon>Formicidae</taxon>
        <taxon>Myrmicinae</taxon>
        <taxon>Acromyrmex</taxon>
    </lineage>
</organism>
<feature type="region of interest" description="Disordered" evidence="5">
    <location>
        <begin position="262"/>
        <end position="315"/>
    </location>
</feature>
<name>F4W9B3_ACREC</name>
<evidence type="ECO:0000256" key="5">
    <source>
        <dbReference type="SAM" id="MobiDB-lite"/>
    </source>
</evidence>
<dbReference type="eggNOG" id="KOG0531">
    <property type="taxonomic scope" value="Eukaryota"/>
</dbReference>
<keyword evidence="7" id="KW-1185">Reference proteome</keyword>
<dbReference type="InterPro" id="IPR032675">
    <property type="entry name" value="LRR_dom_sf"/>
</dbReference>
<dbReference type="EMBL" id="GL888002">
    <property type="protein sequence ID" value="EGI69295.1"/>
    <property type="molecule type" value="Genomic_DNA"/>
</dbReference>
<keyword evidence="3" id="KW-0677">Repeat</keyword>
<feature type="region of interest" description="Disordered" evidence="5">
    <location>
        <begin position="500"/>
        <end position="549"/>
    </location>
</feature>
<feature type="compositionally biased region" description="Basic and acidic residues" evidence="5">
    <location>
        <begin position="520"/>
        <end position="537"/>
    </location>
</feature>
<dbReference type="OrthoDB" id="5954088at2759"/>
<dbReference type="SMART" id="SM00365">
    <property type="entry name" value="LRR_SD22"/>
    <property type="match status" value="4"/>
</dbReference>
<keyword evidence="2" id="KW-0433">Leucine-rich repeat</keyword>
<dbReference type="InParanoid" id="F4W9B3"/>
<dbReference type="STRING" id="103372.F4W9B3"/>
<dbReference type="PANTHER" id="PTHR45973:SF2">
    <property type="entry name" value="CENTROSOMAL PROTEIN OF 97 KDA"/>
    <property type="match status" value="1"/>
</dbReference>
<dbReference type="GO" id="GO:0005813">
    <property type="term" value="C:centrosome"/>
    <property type="evidence" value="ECO:0007669"/>
    <property type="project" value="TreeGrafter"/>
</dbReference>
<evidence type="ECO:0000256" key="1">
    <source>
        <dbReference type="ARBA" id="ARBA00003843"/>
    </source>
</evidence>
<dbReference type="SUPFAM" id="SSF52075">
    <property type="entry name" value="Outer arm dynein light chain 1"/>
    <property type="match status" value="1"/>
</dbReference>
<dbReference type="Gene3D" id="3.80.10.10">
    <property type="entry name" value="Ribonuclease Inhibitor"/>
    <property type="match status" value="2"/>
</dbReference>
<feature type="non-terminal residue" evidence="6">
    <location>
        <position position="1"/>
    </location>
</feature>
<comment type="function">
    <text evidence="1">Cilium-specific protein required for cilia structures.</text>
</comment>
<feature type="compositionally biased region" description="Low complexity" evidence="5">
    <location>
        <begin position="295"/>
        <end position="309"/>
    </location>
</feature>
<gene>
    <name evidence="6" type="ORF">G5I_02061</name>
</gene>
<reference evidence="6" key="1">
    <citation type="submission" date="2011-02" db="EMBL/GenBank/DDBJ databases">
        <title>The genome of the leaf-cutting ant Acromyrmex echinatior suggests key adaptations to social evolution and fungus farming.</title>
        <authorList>
            <person name="Nygaard S."/>
            <person name="Zhang G."/>
        </authorList>
    </citation>
    <scope>NUCLEOTIDE SEQUENCE</scope>
</reference>
<dbReference type="Gene3D" id="1.20.5.190">
    <property type="match status" value="1"/>
</dbReference>
<feature type="compositionally biased region" description="Low complexity" evidence="5">
    <location>
        <begin position="405"/>
        <end position="417"/>
    </location>
</feature>
<feature type="compositionally biased region" description="Polar residues" evidence="5">
    <location>
        <begin position="269"/>
        <end position="284"/>
    </location>
</feature>
<dbReference type="InterPro" id="IPR050576">
    <property type="entry name" value="Cilia_flagella_integrity"/>
</dbReference>